<gene>
    <name evidence="1" type="ORF">F5878DRAFT_632108</name>
</gene>
<accession>A0AA38P008</accession>
<organism evidence="1 2">
    <name type="scientific">Lentinula raphanica</name>
    <dbReference type="NCBI Taxonomy" id="153919"/>
    <lineage>
        <taxon>Eukaryota</taxon>
        <taxon>Fungi</taxon>
        <taxon>Dikarya</taxon>
        <taxon>Basidiomycota</taxon>
        <taxon>Agaricomycotina</taxon>
        <taxon>Agaricomycetes</taxon>
        <taxon>Agaricomycetidae</taxon>
        <taxon>Agaricales</taxon>
        <taxon>Marasmiineae</taxon>
        <taxon>Omphalotaceae</taxon>
        <taxon>Lentinula</taxon>
    </lineage>
</organism>
<dbReference type="Proteomes" id="UP001163846">
    <property type="component" value="Unassembled WGS sequence"/>
</dbReference>
<reference evidence="1" key="1">
    <citation type="submission" date="2022-08" db="EMBL/GenBank/DDBJ databases">
        <authorList>
            <consortium name="DOE Joint Genome Institute"/>
            <person name="Min B."/>
            <person name="Riley R."/>
            <person name="Sierra-Patev S."/>
            <person name="Naranjo-Ortiz M."/>
            <person name="Looney B."/>
            <person name="Konkel Z."/>
            <person name="Slot J.C."/>
            <person name="Sakamoto Y."/>
            <person name="Steenwyk J.L."/>
            <person name="Rokas A."/>
            <person name="Carro J."/>
            <person name="Camarero S."/>
            <person name="Ferreira P."/>
            <person name="Molpeceres G."/>
            <person name="Ruiz-Duenas F.J."/>
            <person name="Serrano A."/>
            <person name="Henrissat B."/>
            <person name="Drula E."/>
            <person name="Hughes K.W."/>
            <person name="Mata J.L."/>
            <person name="Ishikawa N.K."/>
            <person name="Vargas-Isla R."/>
            <person name="Ushijima S."/>
            <person name="Smith C.A."/>
            <person name="Ahrendt S."/>
            <person name="Andreopoulos W."/>
            <person name="He G."/>
            <person name="Labutti K."/>
            <person name="Lipzen A."/>
            <person name="Ng V."/>
            <person name="Sandor L."/>
            <person name="Barry K."/>
            <person name="Martinez A.T."/>
            <person name="Xiao Y."/>
            <person name="Gibbons J.G."/>
            <person name="Terashima K."/>
            <person name="Hibbett D.S."/>
            <person name="Grigoriev I.V."/>
        </authorList>
    </citation>
    <scope>NUCLEOTIDE SEQUENCE</scope>
    <source>
        <strain evidence="1">TFB9207</strain>
    </source>
</reference>
<comment type="caution">
    <text evidence="1">The sequence shown here is derived from an EMBL/GenBank/DDBJ whole genome shotgun (WGS) entry which is preliminary data.</text>
</comment>
<proteinExistence type="predicted"/>
<dbReference type="AlphaFoldDB" id="A0AA38P008"/>
<name>A0AA38P008_9AGAR</name>
<keyword evidence="2" id="KW-1185">Reference proteome</keyword>
<protein>
    <submittedName>
        <fullName evidence="1">Uncharacterized protein</fullName>
    </submittedName>
</protein>
<dbReference type="EMBL" id="MU806635">
    <property type="protein sequence ID" value="KAJ3833780.1"/>
    <property type="molecule type" value="Genomic_DNA"/>
</dbReference>
<sequence>MAWLRPDNTVVSLEREGATISTIISSGTSVVDGSFDYNPGLLLLLIEKFTGQGVPHTDNCQLQVLTLDELCPGIDRVNLPQQIRDRNQFAKLGQWIDPSGKFLIGLAITGGSENPWQPAAYIAYRLVAYVMVNGQQNYPNDNQWSVGVEVFVAEPESEAMERQLTREQTRLGAQQPEERLPMMFELDTSNFLKRLRRYDSVWQFRKANVIYKIAWTHTEVRKPDFSGIKKVLEVTELMLLVCDNLDLRSVEALRQTCTYFRNMQPLANIGRTRMHKALARIFTFGDQQSKEARDQTVKSFNVLLHAGGSIVGGSTALHVFCPGNWLPVDLDIVVRESHQEAMEQFLTEEGFVLNLERTQNPHGFYPVEEDTDDQLKFTYRRFENPIEGRPGIDLCVMKKKKKQISAPADFVLTYHSTVVMNFWTGRSIYSLWPDFTINSKLIRNQFTPTPKVEDALAKYAQRGFFDVHDKRPASAAHRMHPPCKIRFLQDDYPELRDTRLTVKLLPGPTWRKEYAVV</sequence>
<evidence type="ECO:0000313" key="1">
    <source>
        <dbReference type="EMBL" id="KAJ3833780.1"/>
    </source>
</evidence>
<evidence type="ECO:0000313" key="2">
    <source>
        <dbReference type="Proteomes" id="UP001163846"/>
    </source>
</evidence>